<name>A0A1T4L7D9_9BACT</name>
<protein>
    <submittedName>
        <fullName evidence="2">Trm112p-like protein</fullName>
    </submittedName>
</protein>
<accession>A0A1T4L7D9</accession>
<keyword evidence="3" id="KW-1185">Reference proteome</keyword>
<sequence length="313" mass="34752">MKRFLLPHLICPACLPKEYPLNLKTDREADGDIISGTLTCTTCKRRFPIKEGIAHLLPDPDSSPAGAQWRYEEKGMTDRYLWSHYGDLLGDTVHEGLAIPWADCLSKAAAAGFDAGCSVGRITFEMASRCNLAVGCDLSHGFIKTARTLALKRKLDFTLPLEGNLTETFHLSLPESWRTDNVEFVIADALRLPFSANCFDQIASLNLLDRVSYPLAHLFEMNRVAAPQNASFLFADPFSWSTTAAAEERWLGGTTTGPYKGRGKDNVRGLLEGKDGILVPAWTIAQTGTHAWKMRTHCNHYEVITSEYLVAER</sequence>
<evidence type="ECO:0000259" key="1">
    <source>
        <dbReference type="Pfam" id="PF08241"/>
    </source>
</evidence>
<dbReference type="Gene3D" id="3.40.50.150">
    <property type="entry name" value="Vaccinia Virus protein VP39"/>
    <property type="match status" value="1"/>
</dbReference>
<dbReference type="CDD" id="cd02440">
    <property type="entry name" value="AdoMet_MTases"/>
    <property type="match status" value="1"/>
</dbReference>
<dbReference type="SUPFAM" id="SSF158997">
    <property type="entry name" value="Trm112p-like"/>
    <property type="match status" value="1"/>
</dbReference>
<dbReference type="RefSeq" id="WP_078789096.1">
    <property type="nucleotide sequence ID" value="NZ_FUWR01000002.1"/>
</dbReference>
<reference evidence="3" key="1">
    <citation type="submission" date="2017-02" db="EMBL/GenBank/DDBJ databases">
        <authorList>
            <person name="Varghese N."/>
            <person name="Submissions S."/>
        </authorList>
    </citation>
    <scope>NUCLEOTIDE SEQUENCE [LARGE SCALE GENOMIC DNA]</scope>
    <source>
        <strain evidence="3">ATCC BAA-34</strain>
    </source>
</reference>
<dbReference type="InterPro" id="IPR013216">
    <property type="entry name" value="Methyltransf_11"/>
</dbReference>
<dbReference type="Gene3D" id="2.20.25.10">
    <property type="match status" value="1"/>
</dbReference>
<feature type="domain" description="Methyltransferase type 11" evidence="1">
    <location>
        <begin position="114"/>
        <end position="228"/>
    </location>
</feature>
<dbReference type="EMBL" id="FUWR01000002">
    <property type="protein sequence ID" value="SJZ50635.1"/>
    <property type="molecule type" value="Genomic_DNA"/>
</dbReference>
<dbReference type="InterPro" id="IPR005651">
    <property type="entry name" value="Trm112-like"/>
</dbReference>
<dbReference type="AlphaFoldDB" id="A0A1T4L7D9"/>
<dbReference type="OrthoDB" id="9768004at2"/>
<dbReference type="Proteomes" id="UP000190102">
    <property type="component" value="Unassembled WGS sequence"/>
</dbReference>
<evidence type="ECO:0000313" key="2">
    <source>
        <dbReference type="EMBL" id="SJZ50635.1"/>
    </source>
</evidence>
<organism evidence="2 3">
    <name type="scientific">Trichlorobacter thiogenes</name>
    <dbReference type="NCBI Taxonomy" id="115783"/>
    <lineage>
        <taxon>Bacteria</taxon>
        <taxon>Pseudomonadati</taxon>
        <taxon>Thermodesulfobacteriota</taxon>
        <taxon>Desulfuromonadia</taxon>
        <taxon>Geobacterales</taxon>
        <taxon>Geobacteraceae</taxon>
        <taxon>Trichlorobacter</taxon>
    </lineage>
</organism>
<dbReference type="InterPro" id="IPR029063">
    <property type="entry name" value="SAM-dependent_MTases_sf"/>
</dbReference>
<dbReference type="Pfam" id="PF03966">
    <property type="entry name" value="Trm112p"/>
    <property type="match status" value="1"/>
</dbReference>
<dbReference type="STRING" id="115783.SAMN02745119_00809"/>
<proteinExistence type="predicted"/>
<gene>
    <name evidence="2" type="ORF">SAMN02745119_00809</name>
</gene>
<dbReference type="PANTHER" id="PTHR45445">
    <property type="match status" value="1"/>
</dbReference>
<dbReference type="SUPFAM" id="SSF53335">
    <property type="entry name" value="S-adenosyl-L-methionine-dependent methyltransferases"/>
    <property type="match status" value="1"/>
</dbReference>
<dbReference type="GO" id="GO:0008757">
    <property type="term" value="F:S-adenosylmethionine-dependent methyltransferase activity"/>
    <property type="evidence" value="ECO:0007669"/>
    <property type="project" value="InterPro"/>
</dbReference>
<dbReference type="Pfam" id="PF08241">
    <property type="entry name" value="Methyltransf_11"/>
    <property type="match status" value="1"/>
</dbReference>
<dbReference type="PANTHER" id="PTHR45445:SF2">
    <property type="entry name" value="METHYLTRANSFERASE TYPE 11 DOMAIN-CONTAINING PROTEIN"/>
    <property type="match status" value="1"/>
</dbReference>
<evidence type="ECO:0000313" key="3">
    <source>
        <dbReference type="Proteomes" id="UP000190102"/>
    </source>
</evidence>